<dbReference type="AlphaFoldDB" id="A0A8J2P3W5"/>
<evidence type="ECO:0000313" key="2">
    <source>
        <dbReference type="EMBL" id="CAG7730176.1"/>
    </source>
</evidence>
<sequence length="16" mass="1667">LVMGFFDGVTGVVTQP</sequence>
<keyword evidence="3" id="KW-1185">Reference proteome</keyword>
<feature type="non-terminal residue" evidence="1">
    <location>
        <position position="1"/>
    </location>
</feature>
<feature type="non-terminal residue" evidence="1">
    <location>
        <position position="16"/>
    </location>
</feature>
<proteinExistence type="predicted"/>
<protein>
    <submittedName>
        <fullName evidence="1">Uncharacterized protein</fullName>
    </submittedName>
</protein>
<comment type="caution">
    <text evidence="1">The sequence shown here is derived from an EMBL/GenBank/DDBJ whole genome shotgun (WGS) entry which is preliminary data.</text>
</comment>
<dbReference type="EMBL" id="CAJVCH010188789">
    <property type="protein sequence ID" value="CAG7730084.1"/>
    <property type="molecule type" value="Genomic_DNA"/>
</dbReference>
<evidence type="ECO:0000313" key="3">
    <source>
        <dbReference type="Proteomes" id="UP000708208"/>
    </source>
</evidence>
<accession>A0A8J2P3W5</accession>
<organism evidence="1 3">
    <name type="scientific">Allacma fusca</name>
    <dbReference type="NCBI Taxonomy" id="39272"/>
    <lineage>
        <taxon>Eukaryota</taxon>
        <taxon>Metazoa</taxon>
        <taxon>Ecdysozoa</taxon>
        <taxon>Arthropoda</taxon>
        <taxon>Hexapoda</taxon>
        <taxon>Collembola</taxon>
        <taxon>Symphypleona</taxon>
        <taxon>Sminthuridae</taxon>
        <taxon>Allacma</taxon>
    </lineage>
</organism>
<reference evidence="1" key="1">
    <citation type="submission" date="2021-06" db="EMBL/GenBank/DDBJ databases">
        <authorList>
            <person name="Hodson N. C."/>
            <person name="Mongue J. A."/>
            <person name="Jaron S. K."/>
        </authorList>
    </citation>
    <scope>NUCLEOTIDE SEQUENCE</scope>
</reference>
<dbReference type="EMBL" id="CAJVCH010190240">
    <property type="protein sequence ID" value="CAG7730176.1"/>
    <property type="molecule type" value="Genomic_DNA"/>
</dbReference>
<gene>
    <name evidence="1" type="ORF">AFUS01_LOCUS18757</name>
    <name evidence="2" type="ORF">AFUS01_LOCUS18840</name>
</gene>
<name>A0A8J2P3W5_9HEXA</name>
<dbReference type="Proteomes" id="UP000708208">
    <property type="component" value="Unassembled WGS sequence"/>
</dbReference>
<evidence type="ECO:0000313" key="1">
    <source>
        <dbReference type="EMBL" id="CAG7730084.1"/>
    </source>
</evidence>